<proteinExistence type="predicted"/>
<dbReference type="RefSeq" id="WP_194509134.1">
    <property type="nucleotide sequence ID" value="NZ_JADILU010000006.1"/>
</dbReference>
<dbReference type="Gene3D" id="3.40.50.2000">
    <property type="entry name" value="Glycogen Phosphorylase B"/>
    <property type="match status" value="1"/>
</dbReference>
<evidence type="ECO:0000313" key="4">
    <source>
        <dbReference type="Proteomes" id="UP001597548"/>
    </source>
</evidence>
<name>A0ABW5ZXS2_9FLAO</name>
<dbReference type="Proteomes" id="UP001597548">
    <property type="component" value="Unassembled WGS sequence"/>
</dbReference>
<dbReference type="Pfam" id="PF01075">
    <property type="entry name" value="Glyco_transf_9"/>
    <property type="match status" value="1"/>
</dbReference>
<reference evidence="4" key="1">
    <citation type="journal article" date="2019" name="Int. J. Syst. Evol. Microbiol.">
        <title>The Global Catalogue of Microorganisms (GCM) 10K type strain sequencing project: providing services to taxonomists for standard genome sequencing and annotation.</title>
        <authorList>
            <consortium name="The Broad Institute Genomics Platform"/>
            <consortium name="The Broad Institute Genome Sequencing Center for Infectious Disease"/>
            <person name="Wu L."/>
            <person name="Ma J."/>
        </authorList>
    </citation>
    <scope>NUCLEOTIDE SEQUENCE [LARGE SCALE GENOMIC DNA]</scope>
    <source>
        <strain evidence="4">KCTC 32514</strain>
    </source>
</reference>
<keyword evidence="1" id="KW-0328">Glycosyltransferase</keyword>
<evidence type="ECO:0000256" key="2">
    <source>
        <dbReference type="ARBA" id="ARBA00022679"/>
    </source>
</evidence>
<protein>
    <submittedName>
        <fullName evidence="3">Glycosyltransferase family 9 protein</fullName>
    </submittedName>
</protein>
<accession>A0ABW5ZXS2</accession>
<dbReference type="CDD" id="cd03789">
    <property type="entry name" value="GT9_LPS_heptosyltransferase"/>
    <property type="match status" value="1"/>
</dbReference>
<keyword evidence="4" id="KW-1185">Reference proteome</keyword>
<organism evidence="3 4">
    <name type="scientific">Psychroserpens luteus</name>
    <dbReference type="NCBI Taxonomy" id="1434066"/>
    <lineage>
        <taxon>Bacteria</taxon>
        <taxon>Pseudomonadati</taxon>
        <taxon>Bacteroidota</taxon>
        <taxon>Flavobacteriia</taxon>
        <taxon>Flavobacteriales</taxon>
        <taxon>Flavobacteriaceae</taxon>
        <taxon>Psychroserpens</taxon>
    </lineage>
</organism>
<dbReference type="SUPFAM" id="SSF53756">
    <property type="entry name" value="UDP-Glycosyltransferase/glycogen phosphorylase"/>
    <property type="match status" value="1"/>
</dbReference>
<dbReference type="InterPro" id="IPR051199">
    <property type="entry name" value="LPS_LOS_Heptosyltrfase"/>
</dbReference>
<comment type="caution">
    <text evidence="3">The sequence shown here is derived from an EMBL/GenBank/DDBJ whole genome shotgun (WGS) entry which is preliminary data.</text>
</comment>
<keyword evidence="2" id="KW-0808">Transferase</keyword>
<dbReference type="PANTHER" id="PTHR30160">
    <property type="entry name" value="TETRAACYLDISACCHARIDE 4'-KINASE-RELATED"/>
    <property type="match status" value="1"/>
</dbReference>
<dbReference type="EMBL" id="JBHUOS010000014">
    <property type="protein sequence ID" value="MFD2917161.1"/>
    <property type="molecule type" value="Genomic_DNA"/>
</dbReference>
<evidence type="ECO:0000313" key="3">
    <source>
        <dbReference type="EMBL" id="MFD2917161.1"/>
    </source>
</evidence>
<sequence length="394" mass="44938">MSASKSDVESSILVYKSYGGIGDIFFTIPSLYMLKQKFDKVTYATQPRMVNLFNTQLKGITVIDENQVNEADYTEVIELGNYPKFNNTTVKKPQITYHTHKRVKQHSIEHYKDGIVSVFSEIEKSKEPYPFLKKRKASDLYYTIHPGAGFILKAWPIDYYAKLIELIHDAFPQFTAKIIIGPDDPNPEPYFKKDNLNIELITGDIDAVAHEISGAQFHIGNDAGITHLAGAFNIPILTIYGPTGPGSWGAFSDKVELIWGKKGNCGLKCNYHVIINCNDRVCLNSVKPEKMFYQLLKLLHKIYNSPSSLYCLNPDFKMSIEDDSYIFFSKENEYLLEIKDFESRKFIANNLTEKDISVENMPAQFNETFQALEKLHVFTPFPNLNFNNSNEVNA</sequence>
<gene>
    <name evidence="3" type="ORF">ACFS29_16025</name>
</gene>
<evidence type="ECO:0000256" key="1">
    <source>
        <dbReference type="ARBA" id="ARBA00022676"/>
    </source>
</evidence>
<dbReference type="InterPro" id="IPR002201">
    <property type="entry name" value="Glyco_trans_9"/>
</dbReference>